<gene>
    <name evidence="4" type="ordered locus">Sta7437_1454</name>
</gene>
<dbReference type="PROSITE" id="PS50887">
    <property type="entry name" value="GGDEF"/>
    <property type="match status" value="1"/>
</dbReference>
<dbReference type="CDD" id="cd01949">
    <property type="entry name" value="GGDEF"/>
    <property type="match status" value="1"/>
</dbReference>
<dbReference type="PROSITE" id="PS50883">
    <property type="entry name" value="EAL"/>
    <property type="match status" value="1"/>
</dbReference>
<sequence length="844" mass="95519">MLKKINRNFNNFFIKSTFLSGKKKQFKNIAFIYIYYVLFSSLLITGILIGIRQLSGLQILELIAYDYLVRFQQKDYLDPRILVVEITESDIYQQQRWPISDQTIAQLLAKLQQHQPRVIGLDLYRDIPYFPGRQALQEQLQAENVIVIQELGNTNNTVTAPSFIPKRRIGFNDLLLDADSIFRRNLMYVRLGTEEIPSFSLQLSLKYLSDRSEIELNSDSLKIDETVLNTLEADSGGYQMAATEAVGWQILLNYPSPKIAQTITLTEVLNGKFDPNLVKDKVVLIGTTAPSIKDFIYTPYRGSKGIMPGVIAHAQMVSQILRLLSNQESQFWFLPQWVESVWIWMWSIAGGVLVWRSRSVWHLGIAMIASLGSLWGICLVAFTQAGWIPFVPSALAFVITSGAVLAYRVVYSMLYDSLTGLPNRNLFTKQLKQLHQRKLNQSGGLMVVFCLDLDRFKLINDGLGYQAGDQLLITTAQRLQARLNPQNLLARVGGDEFAIAIDHVTDVEQAIDFAKQLEKQLTLPFQLNNQDTYTTVSIGIASEKIEAQFQPEDLLRSAHTAMYQAKVSGKTRHEVFATKMQEQALAYLELEADLRTAIANQEFELYYQPIVSLNSGTIVGFESLVRWHSPQRGFVSPASFIPIAEETGLIIPLGKWILQQACLQMQIWQAQFSHCQSLTISVNLSGRQFSQPNLVEQIEEILQITNLNAQSLKLEITESMVMDDVEEAIILLNRLKALGVRLSMDDFGTGFSSFSYLHRFPMDTLKVDRSFVSNMSKSVKNQAIVTTIITLAHQLEMDVVAEGIETETEMKSLQAKNCEYGQGYFFSKPVDREQATLLITKTLQ</sequence>
<dbReference type="KEGG" id="scs:Sta7437_1454"/>
<dbReference type="PATRIC" id="fig|111780.3.peg.1515"/>
<keyword evidence="1" id="KW-0812">Transmembrane</keyword>
<dbReference type="SUPFAM" id="SSF55073">
    <property type="entry name" value="Nucleotide cyclase"/>
    <property type="match status" value="1"/>
</dbReference>
<evidence type="ECO:0000259" key="2">
    <source>
        <dbReference type="PROSITE" id="PS50883"/>
    </source>
</evidence>
<dbReference type="InterPro" id="IPR000160">
    <property type="entry name" value="GGDEF_dom"/>
</dbReference>
<dbReference type="InterPro" id="IPR050706">
    <property type="entry name" value="Cyclic-di-GMP_PDE-like"/>
</dbReference>
<feature type="domain" description="GGDEF" evidence="3">
    <location>
        <begin position="444"/>
        <end position="578"/>
    </location>
</feature>
<dbReference type="Pfam" id="PF05226">
    <property type="entry name" value="CHASE2"/>
    <property type="match status" value="1"/>
</dbReference>
<dbReference type="SMART" id="SM01080">
    <property type="entry name" value="CHASE2"/>
    <property type="match status" value="1"/>
</dbReference>
<dbReference type="InterPro" id="IPR043128">
    <property type="entry name" value="Rev_trsase/Diguanyl_cyclase"/>
</dbReference>
<dbReference type="InterPro" id="IPR029787">
    <property type="entry name" value="Nucleotide_cyclase"/>
</dbReference>
<accession>K9XSH5</accession>
<keyword evidence="1" id="KW-1133">Transmembrane helix</keyword>
<dbReference type="NCBIfam" id="TIGR00254">
    <property type="entry name" value="GGDEF"/>
    <property type="match status" value="1"/>
</dbReference>
<dbReference type="SMART" id="SM00052">
    <property type="entry name" value="EAL"/>
    <property type="match status" value="1"/>
</dbReference>
<dbReference type="Gene3D" id="3.20.20.450">
    <property type="entry name" value="EAL domain"/>
    <property type="match status" value="1"/>
</dbReference>
<dbReference type="SMART" id="SM00267">
    <property type="entry name" value="GGDEF"/>
    <property type="match status" value="1"/>
</dbReference>
<dbReference type="Gene3D" id="3.30.70.270">
    <property type="match status" value="1"/>
</dbReference>
<keyword evidence="1" id="KW-0472">Membrane</keyword>
<dbReference type="HOGENOM" id="CLU_000445_85_0_3"/>
<dbReference type="InterPro" id="IPR007890">
    <property type="entry name" value="CHASE2"/>
</dbReference>
<evidence type="ECO:0000313" key="4">
    <source>
        <dbReference type="EMBL" id="AFZ35021.1"/>
    </source>
</evidence>
<evidence type="ECO:0000313" key="5">
    <source>
        <dbReference type="Proteomes" id="UP000010473"/>
    </source>
</evidence>
<name>K9XSH5_STAC7</name>
<dbReference type="Proteomes" id="UP000010473">
    <property type="component" value="Chromosome"/>
</dbReference>
<evidence type="ECO:0000256" key="1">
    <source>
        <dbReference type="SAM" id="Phobius"/>
    </source>
</evidence>
<dbReference type="PANTHER" id="PTHR33121">
    <property type="entry name" value="CYCLIC DI-GMP PHOSPHODIESTERASE PDEF"/>
    <property type="match status" value="1"/>
</dbReference>
<dbReference type="FunFam" id="3.20.20.450:FF:000001">
    <property type="entry name" value="Cyclic di-GMP phosphodiesterase yahA"/>
    <property type="match status" value="1"/>
</dbReference>
<dbReference type="SUPFAM" id="SSF141868">
    <property type="entry name" value="EAL domain-like"/>
    <property type="match status" value="1"/>
</dbReference>
<dbReference type="InterPro" id="IPR035919">
    <property type="entry name" value="EAL_sf"/>
</dbReference>
<keyword evidence="5" id="KW-1185">Reference proteome</keyword>
<feature type="transmembrane region" description="Helical" evidence="1">
    <location>
        <begin position="388"/>
        <end position="410"/>
    </location>
</feature>
<feature type="domain" description="EAL" evidence="2">
    <location>
        <begin position="587"/>
        <end position="843"/>
    </location>
</feature>
<dbReference type="GO" id="GO:0071111">
    <property type="term" value="F:cyclic-guanylate-specific phosphodiesterase activity"/>
    <property type="evidence" value="ECO:0007669"/>
    <property type="project" value="InterPro"/>
</dbReference>
<reference evidence="5" key="1">
    <citation type="journal article" date="2013" name="Proc. Natl. Acad. Sci. U.S.A.">
        <title>Improving the coverage of the cyanobacterial phylum using diversity-driven genome sequencing.</title>
        <authorList>
            <person name="Shih P.M."/>
            <person name="Wu D."/>
            <person name="Latifi A."/>
            <person name="Axen S.D."/>
            <person name="Fewer D.P."/>
            <person name="Talla E."/>
            <person name="Calteau A."/>
            <person name="Cai F."/>
            <person name="Tandeau de Marsac N."/>
            <person name="Rippka R."/>
            <person name="Herdman M."/>
            <person name="Sivonen K."/>
            <person name="Coursin T."/>
            <person name="Laurent T."/>
            <person name="Goodwin L."/>
            <person name="Nolan M."/>
            <person name="Davenport K.W."/>
            <person name="Han C.S."/>
            <person name="Rubin E.M."/>
            <person name="Eisen J.A."/>
            <person name="Woyke T."/>
            <person name="Gugger M."/>
            <person name="Kerfeld C.A."/>
        </authorList>
    </citation>
    <scope>NUCLEOTIDE SEQUENCE [LARGE SCALE GENOMIC DNA]</scope>
    <source>
        <strain evidence="5">ATCC 29371 / PCC 7437</strain>
    </source>
</reference>
<dbReference type="InterPro" id="IPR001633">
    <property type="entry name" value="EAL_dom"/>
</dbReference>
<dbReference type="EMBL" id="CP003653">
    <property type="protein sequence ID" value="AFZ35021.1"/>
    <property type="molecule type" value="Genomic_DNA"/>
</dbReference>
<feature type="transmembrane region" description="Helical" evidence="1">
    <location>
        <begin position="360"/>
        <end position="382"/>
    </location>
</feature>
<dbReference type="CDD" id="cd01948">
    <property type="entry name" value="EAL"/>
    <property type="match status" value="1"/>
</dbReference>
<dbReference type="STRING" id="111780.Sta7437_1454"/>
<evidence type="ECO:0000259" key="3">
    <source>
        <dbReference type="PROSITE" id="PS50887"/>
    </source>
</evidence>
<feature type="transmembrane region" description="Helical" evidence="1">
    <location>
        <begin position="30"/>
        <end position="51"/>
    </location>
</feature>
<protein>
    <submittedName>
        <fullName evidence="4">Diguanylate cyclase/phosphodiesterase with Chase sensor</fullName>
    </submittedName>
</protein>
<dbReference type="Pfam" id="PF00563">
    <property type="entry name" value="EAL"/>
    <property type="match status" value="1"/>
</dbReference>
<dbReference type="Pfam" id="PF00990">
    <property type="entry name" value="GGDEF"/>
    <property type="match status" value="1"/>
</dbReference>
<proteinExistence type="predicted"/>
<dbReference type="eggNOG" id="COG5001">
    <property type="taxonomic scope" value="Bacteria"/>
</dbReference>
<organism evidence="4 5">
    <name type="scientific">Stanieria cyanosphaera (strain ATCC 29371 / PCC 7437)</name>
    <dbReference type="NCBI Taxonomy" id="111780"/>
    <lineage>
        <taxon>Bacteria</taxon>
        <taxon>Bacillati</taxon>
        <taxon>Cyanobacteriota</taxon>
        <taxon>Cyanophyceae</taxon>
        <taxon>Pleurocapsales</taxon>
        <taxon>Dermocarpellaceae</taxon>
        <taxon>Stanieria</taxon>
    </lineage>
</organism>
<dbReference type="PANTHER" id="PTHR33121:SF70">
    <property type="entry name" value="SIGNALING PROTEIN YKOW"/>
    <property type="match status" value="1"/>
</dbReference>
<dbReference type="eggNOG" id="COG4252">
    <property type="taxonomic scope" value="Bacteria"/>
</dbReference>
<dbReference type="AlphaFoldDB" id="K9XSH5"/>